<keyword evidence="12" id="KW-1185">Reference proteome</keyword>
<comment type="subcellular location">
    <subcellularLocation>
        <location evidence="1">Cell inner membrane</location>
        <topology evidence="1">Multi-pass membrane protein</topology>
    </subcellularLocation>
    <subcellularLocation>
        <location evidence="9">Cell membrane</location>
        <topology evidence="9">Multi-pass membrane protein</topology>
    </subcellularLocation>
</comment>
<evidence type="ECO:0000256" key="8">
    <source>
        <dbReference type="ARBA" id="ARBA00023136"/>
    </source>
</evidence>
<gene>
    <name evidence="11" type="ORF">GHK62_30480</name>
</gene>
<comment type="similarity">
    <text evidence="2">Belongs to the binding-protein-dependent transport system permease family. HisMQ subfamily.</text>
</comment>
<keyword evidence="5" id="KW-0997">Cell inner membrane</keyword>
<dbReference type="GO" id="GO:0022857">
    <property type="term" value="F:transmembrane transporter activity"/>
    <property type="evidence" value="ECO:0007669"/>
    <property type="project" value="InterPro"/>
</dbReference>
<accession>A0A6N7LMC4</accession>
<feature type="transmembrane region" description="Helical" evidence="9">
    <location>
        <begin position="12"/>
        <end position="32"/>
    </location>
</feature>
<dbReference type="InterPro" id="IPR010065">
    <property type="entry name" value="AA_ABC_transptr_permease_3TM"/>
</dbReference>
<keyword evidence="8 9" id="KW-0472">Membrane</keyword>
<evidence type="ECO:0000256" key="6">
    <source>
        <dbReference type="ARBA" id="ARBA00022692"/>
    </source>
</evidence>
<name>A0A6N7LMC4_SINTE</name>
<dbReference type="InterPro" id="IPR000515">
    <property type="entry name" value="MetI-like"/>
</dbReference>
<dbReference type="OrthoDB" id="4404959at2"/>
<evidence type="ECO:0000313" key="12">
    <source>
        <dbReference type="Proteomes" id="UP000439983"/>
    </source>
</evidence>
<evidence type="ECO:0000256" key="1">
    <source>
        <dbReference type="ARBA" id="ARBA00004429"/>
    </source>
</evidence>
<feature type="domain" description="ABC transmembrane type-1" evidence="10">
    <location>
        <begin position="48"/>
        <end position="249"/>
    </location>
</feature>
<evidence type="ECO:0000256" key="3">
    <source>
        <dbReference type="ARBA" id="ARBA00022448"/>
    </source>
</evidence>
<evidence type="ECO:0000256" key="9">
    <source>
        <dbReference type="RuleBase" id="RU363032"/>
    </source>
</evidence>
<reference evidence="11 12" key="1">
    <citation type="journal article" date="2013" name="Genome Biol.">
        <title>Comparative genomics of the core and accessory genomes of 48 Sinorhizobium strains comprising five genospecies.</title>
        <authorList>
            <person name="Sugawara M."/>
            <person name="Epstein B."/>
            <person name="Badgley B.D."/>
            <person name="Unno T."/>
            <person name="Xu L."/>
            <person name="Reese J."/>
            <person name="Gyaneshwar P."/>
            <person name="Denny R."/>
            <person name="Mudge J."/>
            <person name="Bharti A.K."/>
            <person name="Farmer A.D."/>
            <person name="May G.D."/>
            <person name="Woodward J.E."/>
            <person name="Medigue C."/>
            <person name="Vallenet D."/>
            <person name="Lajus A."/>
            <person name="Rouy Z."/>
            <person name="Martinez-Vaz B."/>
            <person name="Tiffin P."/>
            <person name="Young N.D."/>
            <person name="Sadowsky M.J."/>
        </authorList>
    </citation>
    <scope>NUCLEOTIDE SEQUENCE [LARGE SCALE GENOMIC DNA]</scope>
    <source>
        <strain evidence="11 12">USDA4894</strain>
    </source>
</reference>
<feature type="transmembrane region" description="Helical" evidence="9">
    <location>
        <begin position="52"/>
        <end position="75"/>
    </location>
</feature>
<dbReference type="SUPFAM" id="SSF161098">
    <property type="entry name" value="MetI-like"/>
    <property type="match status" value="1"/>
</dbReference>
<feature type="transmembrane region" description="Helical" evidence="9">
    <location>
        <begin position="195"/>
        <end position="216"/>
    </location>
</feature>
<feature type="transmembrane region" description="Helical" evidence="9">
    <location>
        <begin position="228"/>
        <end position="249"/>
    </location>
</feature>
<dbReference type="GO" id="GO:0006865">
    <property type="term" value="P:amino acid transport"/>
    <property type="evidence" value="ECO:0007669"/>
    <property type="project" value="TreeGrafter"/>
</dbReference>
<dbReference type="AlphaFoldDB" id="A0A6N7LMC4"/>
<evidence type="ECO:0000256" key="2">
    <source>
        <dbReference type="ARBA" id="ARBA00010072"/>
    </source>
</evidence>
<keyword evidence="4" id="KW-1003">Cell membrane</keyword>
<dbReference type="Pfam" id="PF00528">
    <property type="entry name" value="BPD_transp_1"/>
    <property type="match status" value="1"/>
</dbReference>
<keyword evidence="7 9" id="KW-1133">Transmembrane helix</keyword>
<dbReference type="RefSeq" id="WP_153442665.1">
    <property type="nucleotide sequence ID" value="NZ_JACIGA010000016.1"/>
</dbReference>
<dbReference type="GO" id="GO:0043190">
    <property type="term" value="C:ATP-binding cassette (ABC) transporter complex"/>
    <property type="evidence" value="ECO:0007669"/>
    <property type="project" value="InterPro"/>
</dbReference>
<organism evidence="11 12">
    <name type="scientific">Sinorhizobium terangae</name>
    <dbReference type="NCBI Taxonomy" id="110322"/>
    <lineage>
        <taxon>Bacteria</taxon>
        <taxon>Pseudomonadati</taxon>
        <taxon>Pseudomonadota</taxon>
        <taxon>Alphaproteobacteria</taxon>
        <taxon>Hyphomicrobiales</taxon>
        <taxon>Rhizobiaceae</taxon>
        <taxon>Sinorhizobium/Ensifer group</taxon>
        <taxon>Sinorhizobium</taxon>
    </lineage>
</organism>
<keyword evidence="6 9" id="KW-0812">Transmembrane</keyword>
<dbReference type="Gene3D" id="1.10.3720.10">
    <property type="entry name" value="MetI-like"/>
    <property type="match status" value="1"/>
</dbReference>
<evidence type="ECO:0000256" key="5">
    <source>
        <dbReference type="ARBA" id="ARBA00022519"/>
    </source>
</evidence>
<dbReference type="NCBIfam" id="TIGR01726">
    <property type="entry name" value="HEQRo_perm_3TM"/>
    <property type="match status" value="1"/>
</dbReference>
<evidence type="ECO:0000259" key="10">
    <source>
        <dbReference type="PROSITE" id="PS50928"/>
    </source>
</evidence>
<dbReference type="InterPro" id="IPR043429">
    <property type="entry name" value="ArtM/GltK/GlnP/TcyL/YhdX-like"/>
</dbReference>
<evidence type="ECO:0000313" key="11">
    <source>
        <dbReference type="EMBL" id="MQX18907.1"/>
    </source>
</evidence>
<dbReference type="PANTHER" id="PTHR30614:SF10">
    <property type="entry name" value="ARGININE ABC TRANSPORTER PERMEASE PROTEIN ARTM"/>
    <property type="match status" value="1"/>
</dbReference>
<keyword evidence="3 9" id="KW-0813">Transport</keyword>
<evidence type="ECO:0000256" key="4">
    <source>
        <dbReference type="ARBA" id="ARBA00022475"/>
    </source>
</evidence>
<dbReference type="InterPro" id="IPR035906">
    <property type="entry name" value="MetI-like_sf"/>
</dbReference>
<comment type="caution">
    <text evidence="11">The sequence shown here is derived from an EMBL/GenBank/DDBJ whole genome shotgun (WGS) entry which is preliminary data.</text>
</comment>
<dbReference type="Proteomes" id="UP000439983">
    <property type="component" value="Unassembled WGS sequence"/>
</dbReference>
<dbReference type="PANTHER" id="PTHR30614">
    <property type="entry name" value="MEMBRANE COMPONENT OF AMINO ACID ABC TRANSPORTER"/>
    <property type="match status" value="1"/>
</dbReference>
<proteinExistence type="inferred from homology"/>
<evidence type="ECO:0000256" key="7">
    <source>
        <dbReference type="ARBA" id="ARBA00022989"/>
    </source>
</evidence>
<sequence>MSIVRRLVRPHRLIMAALGLAVVAWCAFSMRWDWISTYWNNGLILQGLWNTTWILFMSWILGLFLALWLGLAQAAGPWYLATPAKGFCSVIRGTPLLLQLWMLYYGLGSLFPTYPWLRGSVLWPYLREAWPYALLSLTLSAAGYGGEVMRGAFCGVDHGQLEAARAYGMPRLTTLRRIWLPLAVRRVLPTLGGEAVLLLKSTPLVATVTVIDIYAVSSQVRQDTFLTYEPLLLLALVYMAMAGLIAFLFNRLERRIPVRIA</sequence>
<dbReference type="CDD" id="cd06261">
    <property type="entry name" value="TM_PBP2"/>
    <property type="match status" value="1"/>
</dbReference>
<protein>
    <submittedName>
        <fullName evidence="11">ABC transporter permease subunit</fullName>
    </submittedName>
</protein>
<dbReference type="EMBL" id="WITC01000126">
    <property type="protein sequence ID" value="MQX18907.1"/>
    <property type="molecule type" value="Genomic_DNA"/>
</dbReference>
<dbReference type="PROSITE" id="PS50928">
    <property type="entry name" value="ABC_TM1"/>
    <property type="match status" value="1"/>
</dbReference>